<sequence>MNILMVEDHRLVADAMQVMLTEIDSTIRITACYSTQHALSVIDSGKRFELVLTDLFMPGIDGIGLLVGLRNRDKRVPVVVISGSDDDKYIRTAMENGASGFIPKTLPAAEMIGGIRKVLDGGSFFPERFEALDNQLRRGDMPSSGNQNASALRPGLKQLQVLQLMADGNSNKQISQIVGISEATVKYHTSQLFKLLGVKNRTSCVREAQQRGLINSFEDATNEEESKL</sequence>
<evidence type="ECO:0000256" key="2">
    <source>
        <dbReference type="ARBA" id="ARBA00023125"/>
    </source>
</evidence>
<reference evidence="6 7" key="1">
    <citation type="submission" date="2016-12" db="EMBL/GenBank/DDBJ databases">
        <authorList>
            <person name="Song W.-J."/>
            <person name="Kurnit D.M."/>
        </authorList>
    </citation>
    <scope>NUCLEOTIDE SEQUENCE [LARGE SCALE GENOMIC DNA]</scope>
    <source>
        <strain evidence="6 7">IMCC3135</strain>
    </source>
</reference>
<dbReference type="PROSITE" id="PS50043">
    <property type="entry name" value="HTH_LUXR_2"/>
    <property type="match status" value="1"/>
</dbReference>
<dbReference type="EMBL" id="CP018632">
    <property type="protein sequence ID" value="ASJ72570.1"/>
    <property type="molecule type" value="Genomic_DNA"/>
</dbReference>
<dbReference type="AlphaFoldDB" id="A0A2Z2NUV4"/>
<feature type="domain" description="Response regulatory" evidence="5">
    <location>
        <begin position="2"/>
        <end position="119"/>
    </location>
</feature>
<dbReference type="InterPro" id="IPR036388">
    <property type="entry name" value="WH-like_DNA-bd_sf"/>
</dbReference>
<keyword evidence="1 3" id="KW-0597">Phosphoprotein</keyword>
<dbReference type="PROSITE" id="PS50110">
    <property type="entry name" value="RESPONSE_REGULATORY"/>
    <property type="match status" value="1"/>
</dbReference>
<dbReference type="InterPro" id="IPR000792">
    <property type="entry name" value="Tscrpt_reg_LuxR_C"/>
</dbReference>
<evidence type="ECO:0000313" key="6">
    <source>
        <dbReference type="EMBL" id="ASJ72570.1"/>
    </source>
</evidence>
<dbReference type="GO" id="GO:0003677">
    <property type="term" value="F:DNA binding"/>
    <property type="evidence" value="ECO:0007669"/>
    <property type="project" value="UniProtKB-KW"/>
</dbReference>
<dbReference type="OrthoDB" id="9796655at2"/>
<dbReference type="PANTHER" id="PTHR45566">
    <property type="entry name" value="HTH-TYPE TRANSCRIPTIONAL REGULATOR YHJB-RELATED"/>
    <property type="match status" value="1"/>
</dbReference>
<evidence type="ECO:0000256" key="1">
    <source>
        <dbReference type="ARBA" id="ARBA00022553"/>
    </source>
</evidence>
<dbReference type="CDD" id="cd06170">
    <property type="entry name" value="LuxR_C_like"/>
    <property type="match status" value="1"/>
</dbReference>
<dbReference type="SUPFAM" id="SSF46894">
    <property type="entry name" value="C-terminal effector domain of the bipartite response regulators"/>
    <property type="match status" value="1"/>
</dbReference>
<dbReference type="SMART" id="SM00448">
    <property type="entry name" value="REC"/>
    <property type="match status" value="1"/>
</dbReference>
<name>A0A2Z2NUV4_9GAMM</name>
<evidence type="ECO:0000313" key="7">
    <source>
        <dbReference type="Proteomes" id="UP000250079"/>
    </source>
</evidence>
<dbReference type="InterPro" id="IPR011006">
    <property type="entry name" value="CheY-like_superfamily"/>
</dbReference>
<evidence type="ECO:0000256" key="3">
    <source>
        <dbReference type="PROSITE-ProRule" id="PRU00169"/>
    </source>
</evidence>
<evidence type="ECO:0000259" key="5">
    <source>
        <dbReference type="PROSITE" id="PS50110"/>
    </source>
</evidence>
<dbReference type="Pfam" id="PF00072">
    <property type="entry name" value="Response_reg"/>
    <property type="match status" value="1"/>
</dbReference>
<gene>
    <name evidence="6" type="primary">degU_2</name>
    <name evidence="6" type="ORF">IMCC3135_12410</name>
</gene>
<proteinExistence type="predicted"/>
<dbReference type="KEGG" id="gai:IMCC3135_12410"/>
<dbReference type="Proteomes" id="UP000250079">
    <property type="component" value="Chromosome"/>
</dbReference>
<dbReference type="Gene3D" id="3.40.50.2300">
    <property type="match status" value="1"/>
</dbReference>
<dbReference type="GO" id="GO:0006355">
    <property type="term" value="P:regulation of DNA-templated transcription"/>
    <property type="evidence" value="ECO:0007669"/>
    <property type="project" value="InterPro"/>
</dbReference>
<feature type="modified residue" description="4-aspartylphosphate" evidence="3">
    <location>
        <position position="54"/>
    </location>
</feature>
<dbReference type="InterPro" id="IPR016032">
    <property type="entry name" value="Sig_transdc_resp-reg_C-effctor"/>
</dbReference>
<dbReference type="Gene3D" id="1.10.10.10">
    <property type="entry name" value="Winged helix-like DNA-binding domain superfamily/Winged helix DNA-binding domain"/>
    <property type="match status" value="1"/>
</dbReference>
<dbReference type="Pfam" id="PF00196">
    <property type="entry name" value="GerE"/>
    <property type="match status" value="1"/>
</dbReference>
<dbReference type="InterPro" id="IPR051015">
    <property type="entry name" value="EvgA-like"/>
</dbReference>
<dbReference type="RefSeq" id="WP_088917870.1">
    <property type="nucleotide sequence ID" value="NZ_CP018632.1"/>
</dbReference>
<dbReference type="PRINTS" id="PR00038">
    <property type="entry name" value="HTHLUXR"/>
</dbReference>
<evidence type="ECO:0000259" key="4">
    <source>
        <dbReference type="PROSITE" id="PS50043"/>
    </source>
</evidence>
<dbReference type="SMART" id="SM00421">
    <property type="entry name" value="HTH_LUXR"/>
    <property type="match status" value="1"/>
</dbReference>
<keyword evidence="7" id="KW-1185">Reference proteome</keyword>
<protein>
    <submittedName>
        <fullName evidence="6">Transcriptional regulatory protein DegU</fullName>
    </submittedName>
</protein>
<dbReference type="PANTHER" id="PTHR45566:SF1">
    <property type="entry name" value="HTH-TYPE TRANSCRIPTIONAL REGULATOR YHJB-RELATED"/>
    <property type="match status" value="1"/>
</dbReference>
<dbReference type="InterPro" id="IPR058245">
    <property type="entry name" value="NreC/VraR/RcsB-like_REC"/>
</dbReference>
<dbReference type="CDD" id="cd17535">
    <property type="entry name" value="REC_NarL-like"/>
    <property type="match status" value="1"/>
</dbReference>
<organism evidence="6 7">
    <name type="scientific">Granulosicoccus antarcticus IMCC3135</name>
    <dbReference type="NCBI Taxonomy" id="1192854"/>
    <lineage>
        <taxon>Bacteria</taxon>
        <taxon>Pseudomonadati</taxon>
        <taxon>Pseudomonadota</taxon>
        <taxon>Gammaproteobacteria</taxon>
        <taxon>Chromatiales</taxon>
        <taxon>Granulosicoccaceae</taxon>
        <taxon>Granulosicoccus</taxon>
    </lineage>
</organism>
<keyword evidence="2" id="KW-0238">DNA-binding</keyword>
<feature type="domain" description="HTH luxR-type" evidence="4">
    <location>
        <begin position="145"/>
        <end position="212"/>
    </location>
</feature>
<dbReference type="SUPFAM" id="SSF52172">
    <property type="entry name" value="CheY-like"/>
    <property type="match status" value="1"/>
</dbReference>
<dbReference type="GO" id="GO:0000160">
    <property type="term" value="P:phosphorelay signal transduction system"/>
    <property type="evidence" value="ECO:0007669"/>
    <property type="project" value="InterPro"/>
</dbReference>
<accession>A0A2Z2NUV4</accession>
<dbReference type="InterPro" id="IPR001789">
    <property type="entry name" value="Sig_transdc_resp-reg_receiver"/>
</dbReference>